<comment type="similarity">
    <text evidence="2 9 10">Belongs to the TonB-dependent receptor family.</text>
</comment>
<keyword evidence="7 9" id="KW-0472">Membrane</keyword>
<keyword evidence="5 9" id="KW-0812">Transmembrane</keyword>
<sequence length="657" mass="72769">MFCKKWAVWMITLAFLPPFAMADGPKDLEMDGVVVTATRTESDLLRLPASADRLEGDALKDRGAGDITDILSTLPGVDISGGTGHSRQPALRGLPESQTIIKIDGARENYVQKAGDAQTTILLDPDLLKAVEVVRGPASTLHGGGGIGGVIAFTTKDAADLLRPGQSFGASLRAGASTADSSRDGSLMAYGRSGDADLLAFSSYRDYGSYTSSDPDRAKTRLSGDRRQHLMKASWIPDEGRRVSFSASRYEQAYKYPDEGSWYESEQNRFLAALELDPGSQWVDARMTLMHSERKEDQFNNVRNGLKFTSSGVDVQNAMRFVAGPTRHRVVVGGDFYKDEYRPETDSWTDPPGEGRDGGLFIQDEMALADGKILIISGLRYTWFDRSGKRSDAGDGSDSRLNPRVSLSWNPLESLGFYASYAEAFRPPLVSEMYTELDFMNPPVHIQVLANPDLKPETAKTRELGMHVSRNGLFSHRDALRFKAVWFTEDIEDLISIKTLKDLDPPHSFERIVQTVNVESAKRQGYEMAATYGIGDFGMLFTYAKVDNRESSDKDSWAGATPGVFQSRIHYHFVETGLRLGWHGRFVESFKAEGKTWESHKIHGLFARWEGRSGSLDGLSAGIFVDNLLDESYRAYHFKDSGAGIGRNLRVSLGYRF</sequence>
<feature type="domain" description="TonB-dependent receptor-like beta-barrel" evidence="12">
    <location>
        <begin position="227"/>
        <end position="628"/>
    </location>
</feature>
<name>A0A5S5MF97_9BACT</name>
<dbReference type="RefSeq" id="WP_139449005.1">
    <property type="nucleotide sequence ID" value="NZ_VDMB01000012.1"/>
</dbReference>
<dbReference type="InterPro" id="IPR011276">
    <property type="entry name" value="TonB_haem/Hb_rcpt"/>
</dbReference>
<keyword evidence="6 10" id="KW-0798">TonB box</keyword>
<keyword evidence="4 9" id="KW-1134">Transmembrane beta strand</keyword>
<evidence type="ECO:0000256" key="6">
    <source>
        <dbReference type="ARBA" id="ARBA00023077"/>
    </source>
</evidence>
<evidence type="ECO:0000256" key="9">
    <source>
        <dbReference type="PROSITE-ProRule" id="PRU01360"/>
    </source>
</evidence>
<keyword evidence="14" id="KW-0675">Receptor</keyword>
<evidence type="ECO:0000256" key="8">
    <source>
        <dbReference type="ARBA" id="ARBA00023237"/>
    </source>
</evidence>
<evidence type="ECO:0000256" key="5">
    <source>
        <dbReference type="ARBA" id="ARBA00022692"/>
    </source>
</evidence>
<dbReference type="PROSITE" id="PS52016">
    <property type="entry name" value="TONB_DEPENDENT_REC_3"/>
    <property type="match status" value="1"/>
</dbReference>
<dbReference type="Gene3D" id="2.40.170.20">
    <property type="entry name" value="TonB-dependent receptor, beta-barrel domain"/>
    <property type="match status" value="1"/>
</dbReference>
<dbReference type="PANTHER" id="PTHR30069:SF41">
    <property type="entry name" value="HEME_HEMOPEXIN UTILIZATION PROTEIN C"/>
    <property type="match status" value="1"/>
</dbReference>
<comment type="caution">
    <text evidence="14">The sequence shown here is derived from an EMBL/GenBank/DDBJ whole genome shotgun (WGS) entry which is preliminary data.</text>
</comment>
<dbReference type="GO" id="GO:0009279">
    <property type="term" value="C:cell outer membrane"/>
    <property type="evidence" value="ECO:0007669"/>
    <property type="project" value="UniProtKB-SubCell"/>
</dbReference>
<dbReference type="SUPFAM" id="SSF56935">
    <property type="entry name" value="Porins"/>
    <property type="match status" value="1"/>
</dbReference>
<evidence type="ECO:0000256" key="4">
    <source>
        <dbReference type="ARBA" id="ARBA00022452"/>
    </source>
</evidence>
<evidence type="ECO:0000313" key="14">
    <source>
        <dbReference type="EMBL" id="TYT74374.1"/>
    </source>
</evidence>
<evidence type="ECO:0000259" key="12">
    <source>
        <dbReference type="Pfam" id="PF00593"/>
    </source>
</evidence>
<keyword evidence="15" id="KW-1185">Reference proteome</keyword>
<protein>
    <submittedName>
        <fullName evidence="14">TonB-dependent receptor</fullName>
    </submittedName>
</protein>
<dbReference type="GO" id="GO:0015344">
    <property type="term" value="F:siderophore uptake transmembrane transporter activity"/>
    <property type="evidence" value="ECO:0007669"/>
    <property type="project" value="TreeGrafter"/>
</dbReference>
<dbReference type="InterPro" id="IPR039426">
    <property type="entry name" value="TonB-dep_rcpt-like"/>
</dbReference>
<dbReference type="PANTHER" id="PTHR30069">
    <property type="entry name" value="TONB-DEPENDENT OUTER MEMBRANE RECEPTOR"/>
    <property type="match status" value="1"/>
</dbReference>
<dbReference type="GO" id="GO:0044718">
    <property type="term" value="P:siderophore transmembrane transport"/>
    <property type="evidence" value="ECO:0007669"/>
    <property type="project" value="TreeGrafter"/>
</dbReference>
<dbReference type="InterPro" id="IPR037066">
    <property type="entry name" value="Plug_dom_sf"/>
</dbReference>
<dbReference type="InterPro" id="IPR000531">
    <property type="entry name" value="Beta-barrel_TonB"/>
</dbReference>
<feature type="signal peptide" evidence="11">
    <location>
        <begin position="1"/>
        <end position="22"/>
    </location>
</feature>
<evidence type="ECO:0000256" key="1">
    <source>
        <dbReference type="ARBA" id="ARBA00004571"/>
    </source>
</evidence>
<evidence type="ECO:0000256" key="11">
    <source>
        <dbReference type="SAM" id="SignalP"/>
    </source>
</evidence>
<dbReference type="Proteomes" id="UP000321899">
    <property type="component" value="Unassembled WGS sequence"/>
</dbReference>
<dbReference type="EMBL" id="VDMB01000012">
    <property type="protein sequence ID" value="TYT74374.1"/>
    <property type="molecule type" value="Genomic_DNA"/>
</dbReference>
<evidence type="ECO:0000256" key="10">
    <source>
        <dbReference type="RuleBase" id="RU003357"/>
    </source>
</evidence>
<evidence type="ECO:0000313" key="15">
    <source>
        <dbReference type="Proteomes" id="UP000321899"/>
    </source>
</evidence>
<dbReference type="Pfam" id="PF00593">
    <property type="entry name" value="TonB_dep_Rec_b-barrel"/>
    <property type="match status" value="1"/>
</dbReference>
<accession>A0A5S5MF97</accession>
<dbReference type="Pfam" id="PF07715">
    <property type="entry name" value="Plug"/>
    <property type="match status" value="1"/>
</dbReference>
<evidence type="ECO:0000256" key="2">
    <source>
        <dbReference type="ARBA" id="ARBA00009810"/>
    </source>
</evidence>
<keyword evidence="8 9" id="KW-0998">Cell outer membrane</keyword>
<dbReference type="OrthoDB" id="9790771at2"/>
<dbReference type="InterPro" id="IPR012910">
    <property type="entry name" value="Plug_dom"/>
</dbReference>
<feature type="chain" id="PRO_5024365327" evidence="11">
    <location>
        <begin position="23"/>
        <end position="657"/>
    </location>
</feature>
<keyword evidence="3 9" id="KW-0813">Transport</keyword>
<evidence type="ECO:0000256" key="7">
    <source>
        <dbReference type="ARBA" id="ARBA00023136"/>
    </source>
</evidence>
<comment type="subcellular location">
    <subcellularLocation>
        <location evidence="1 9">Cell outer membrane</location>
        <topology evidence="1 9">Multi-pass membrane protein</topology>
    </subcellularLocation>
</comment>
<dbReference type="AlphaFoldDB" id="A0A5S5MF97"/>
<evidence type="ECO:0000259" key="13">
    <source>
        <dbReference type="Pfam" id="PF07715"/>
    </source>
</evidence>
<dbReference type="Gene3D" id="2.170.130.10">
    <property type="entry name" value="TonB-dependent receptor, plug domain"/>
    <property type="match status" value="1"/>
</dbReference>
<dbReference type="CDD" id="cd01347">
    <property type="entry name" value="ligand_gated_channel"/>
    <property type="match status" value="1"/>
</dbReference>
<dbReference type="GO" id="GO:0015232">
    <property type="term" value="F:heme transmembrane transporter activity"/>
    <property type="evidence" value="ECO:0007669"/>
    <property type="project" value="InterPro"/>
</dbReference>
<proteinExistence type="inferred from homology"/>
<gene>
    <name evidence="14" type="ORF">FIM25_10455</name>
</gene>
<reference evidence="14 15" key="1">
    <citation type="submission" date="2019-06" db="EMBL/GenBank/DDBJ databases">
        <title>Desulfobotulus mexicanus sp. nov., a novel sulfate-reducing bacterium isolated from the sediment of an alkaline crater lake in Mexico.</title>
        <authorList>
            <person name="Hirschler-Rea A."/>
        </authorList>
    </citation>
    <scope>NUCLEOTIDE SEQUENCE [LARGE SCALE GENOMIC DNA]</scope>
    <source>
        <strain evidence="14 15">PAR22N</strain>
    </source>
</reference>
<dbReference type="InterPro" id="IPR036942">
    <property type="entry name" value="Beta-barrel_TonB_sf"/>
</dbReference>
<feature type="domain" description="TonB-dependent receptor plug" evidence="13">
    <location>
        <begin position="45"/>
        <end position="150"/>
    </location>
</feature>
<organism evidence="14 15">
    <name type="scientific">Desulfobotulus mexicanus</name>
    <dbReference type="NCBI Taxonomy" id="2586642"/>
    <lineage>
        <taxon>Bacteria</taxon>
        <taxon>Pseudomonadati</taxon>
        <taxon>Thermodesulfobacteriota</taxon>
        <taxon>Desulfobacteria</taxon>
        <taxon>Desulfobacterales</taxon>
        <taxon>Desulfobacteraceae</taxon>
        <taxon>Desulfobotulus</taxon>
    </lineage>
</organism>
<dbReference type="NCBIfam" id="TIGR01785">
    <property type="entry name" value="TonB-hemin"/>
    <property type="match status" value="1"/>
</dbReference>
<keyword evidence="11" id="KW-0732">Signal</keyword>
<evidence type="ECO:0000256" key="3">
    <source>
        <dbReference type="ARBA" id="ARBA00022448"/>
    </source>
</evidence>